<evidence type="ECO:0000256" key="1">
    <source>
        <dbReference type="ARBA" id="ARBA00009677"/>
    </source>
</evidence>
<dbReference type="InterPro" id="IPR010930">
    <property type="entry name" value="Flg_bb/hook_C_dom"/>
</dbReference>
<reference evidence="5 6" key="1">
    <citation type="submission" date="2018-06" db="EMBL/GenBank/DDBJ databases">
        <title>Genomic Encyclopedia of Type Strains, Phase IV (KMG-IV): sequencing the most valuable type-strain genomes for metagenomic binning, comparative biology and taxonomic classification.</title>
        <authorList>
            <person name="Goeker M."/>
        </authorList>
    </citation>
    <scope>NUCLEOTIDE SEQUENCE [LARGE SCALE GENOMIC DNA]</scope>
    <source>
        <strain evidence="5 6">DSM 15140</strain>
    </source>
</reference>
<evidence type="ECO:0000256" key="2">
    <source>
        <dbReference type="RuleBase" id="RU362116"/>
    </source>
</evidence>
<comment type="subcellular location">
    <subcellularLocation>
        <location evidence="2">Bacterial flagellum basal body</location>
    </subcellularLocation>
</comment>
<feature type="domain" description="Flagellar basal body rod protein N-terminal" evidence="3">
    <location>
        <begin position="11"/>
        <end position="35"/>
    </location>
</feature>
<keyword evidence="2" id="KW-0975">Bacterial flagellum</keyword>
<dbReference type="AlphaFoldDB" id="A0A366EFP9"/>
<sequence>MNRMAVQAAVTMRELQNKLDVVGHNMANLDTTGYKSRSASFSSLLFQQINNLSDEEANAVGRVTPDGIRLGSGAKVSQTKVDLSMGSLKQTGRGLDVALLEDNHLFQVDVTENGVTERRFTRDGALYLNPMENGQLMLTNSDGFPIIGEDGPIRLAEGMEDISITDSGAIQVTRNGQTAIEGQLDIVEAVRPQFLESAGKNQFRLPDITDAAYNEGDIIQDVAAGDIALKSGSLESSNVNLAGQMTSMLETQRAYQLNARTISMHDQMRGLVNQLR</sequence>
<keyword evidence="5" id="KW-0966">Cell projection</keyword>
<evidence type="ECO:0000313" key="6">
    <source>
        <dbReference type="Proteomes" id="UP000252254"/>
    </source>
</evidence>
<name>A0A366EFP9_9BACI</name>
<dbReference type="STRING" id="200904.GCA_900168775_00595"/>
<accession>A0A366EFP9</accession>
<gene>
    <name evidence="5" type="ORF">DES48_102324</name>
</gene>
<comment type="caution">
    <text evidence="5">The sequence shown here is derived from an EMBL/GenBank/DDBJ whole genome shotgun (WGS) entry which is preliminary data.</text>
</comment>
<dbReference type="InterPro" id="IPR001444">
    <property type="entry name" value="Flag_bb_rod_N"/>
</dbReference>
<dbReference type="NCBIfam" id="TIGR03506">
    <property type="entry name" value="FlgEFG_subfam"/>
    <property type="match status" value="1"/>
</dbReference>
<keyword evidence="5" id="KW-0282">Flagellum</keyword>
<dbReference type="Pfam" id="PF06429">
    <property type="entry name" value="Flg_bbr_C"/>
    <property type="match status" value="1"/>
</dbReference>
<dbReference type="RefSeq" id="WP_079710604.1">
    <property type="nucleotide sequence ID" value="NZ_BAABQN010000002.1"/>
</dbReference>
<protein>
    <submittedName>
        <fullName evidence="5">Flagellar basal-body rod protein FlgG</fullName>
    </submittedName>
</protein>
<proteinExistence type="inferred from homology"/>
<dbReference type="OrthoDB" id="9804559at2"/>
<keyword evidence="5" id="KW-0969">Cilium</keyword>
<organism evidence="5 6">
    <name type="scientific">Paraliobacillus ryukyuensis</name>
    <dbReference type="NCBI Taxonomy" id="200904"/>
    <lineage>
        <taxon>Bacteria</taxon>
        <taxon>Bacillati</taxon>
        <taxon>Bacillota</taxon>
        <taxon>Bacilli</taxon>
        <taxon>Bacillales</taxon>
        <taxon>Bacillaceae</taxon>
        <taxon>Paraliobacillus</taxon>
    </lineage>
</organism>
<dbReference type="SUPFAM" id="SSF117143">
    <property type="entry name" value="Flagellar hook protein flgE"/>
    <property type="match status" value="1"/>
</dbReference>
<dbReference type="PANTHER" id="PTHR30435">
    <property type="entry name" value="FLAGELLAR PROTEIN"/>
    <property type="match status" value="1"/>
</dbReference>
<dbReference type="PANTHER" id="PTHR30435:SF19">
    <property type="entry name" value="FLAGELLAR BASAL-BODY ROD PROTEIN FLGG"/>
    <property type="match status" value="1"/>
</dbReference>
<dbReference type="EMBL" id="QNRI01000002">
    <property type="protein sequence ID" value="RBP00560.1"/>
    <property type="molecule type" value="Genomic_DNA"/>
</dbReference>
<dbReference type="InterPro" id="IPR020013">
    <property type="entry name" value="Flagellar_FlgE/F/G"/>
</dbReference>
<dbReference type="InterPro" id="IPR037925">
    <property type="entry name" value="FlgE/F/G-like"/>
</dbReference>
<dbReference type="Pfam" id="PF00460">
    <property type="entry name" value="Flg_bb_rod"/>
    <property type="match status" value="1"/>
</dbReference>
<dbReference type="Proteomes" id="UP000252254">
    <property type="component" value="Unassembled WGS sequence"/>
</dbReference>
<evidence type="ECO:0000259" key="4">
    <source>
        <dbReference type="Pfam" id="PF06429"/>
    </source>
</evidence>
<evidence type="ECO:0000259" key="3">
    <source>
        <dbReference type="Pfam" id="PF00460"/>
    </source>
</evidence>
<evidence type="ECO:0000313" key="5">
    <source>
        <dbReference type="EMBL" id="RBP00560.1"/>
    </source>
</evidence>
<feature type="domain" description="Flagellar basal-body/hook protein C-terminal" evidence="4">
    <location>
        <begin position="231"/>
        <end position="275"/>
    </location>
</feature>
<keyword evidence="6" id="KW-1185">Reference proteome</keyword>
<dbReference type="GO" id="GO:0009425">
    <property type="term" value="C:bacterial-type flagellum basal body"/>
    <property type="evidence" value="ECO:0007669"/>
    <property type="project" value="UniProtKB-SubCell"/>
</dbReference>
<dbReference type="GO" id="GO:0071978">
    <property type="term" value="P:bacterial-type flagellum-dependent swarming motility"/>
    <property type="evidence" value="ECO:0007669"/>
    <property type="project" value="TreeGrafter"/>
</dbReference>
<comment type="similarity">
    <text evidence="1 2">Belongs to the flagella basal body rod proteins family.</text>
</comment>